<sequence length="47" mass="5411">EDMKRKRLELTARKESIRNPSRLGDMSGIGNDETHDTFFGEKIVGKF</sequence>
<feature type="non-terminal residue" evidence="1">
    <location>
        <position position="1"/>
    </location>
</feature>
<dbReference type="EMBL" id="LAZR01067773">
    <property type="protein sequence ID" value="KKK50925.1"/>
    <property type="molecule type" value="Genomic_DNA"/>
</dbReference>
<gene>
    <name evidence="1" type="ORF">LCGC14_3120140</name>
</gene>
<protein>
    <submittedName>
        <fullName evidence="1">Uncharacterized protein</fullName>
    </submittedName>
</protein>
<name>A0A0F8WRH7_9ZZZZ</name>
<accession>A0A0F8WRH7</accession>
<dbReference type="AlphaFoldDB" id="A0A0F8WRH7"/>
<organism evidence="1">
    <name type="scientific">marine sediment metagenome</name>
    <dbReference type="NCBI Taxonomy" id="412755"/>
    <lineage>
        <taxon>unclassified sequences</taxon>
        <taxon>metagenomes</taxon>
        <taxon>ecological metagenomes</taxon>
    </lineage>
</organism>
<comment type="caution">
    <text evidence="1">The sequence shown here is derived from an EMBL/GenBank/DDBJ whole genome shotgun (WGS) entry which is preliminary data.</text>
</comment>
<proteinExistence type="predicted"/>
<evidence type="ECO:0000313" key="1">
    <source>
        <dbReference type="EMBL" id="KKK50925.1"/>
    </source>
</evidence>
<reference evidence="1" key="1">
    <citation type="journal article" date="2015" name="Nature">
        <title>Complex archaea that bridge the gap between prokaryotes and eukaryotes.</title>
        <authorList>
            <person name="Spang A."/>
            <person name="Saw J.H."/>
            <person name="Jorgensen S.L."/>
            <person name="Zaremba-Niedzwiedzka K."/>
            <person name="Martijn J."/>
            <person name="Lind A.E."/>
            <person name="van Eijk R."/>
            <person name="Schleper C."/>
            <person name="Guy L."/>
            <person name="Ettema T.J."/>
        </authorList>
    </citation>
    <scope>NUCLEOTIDE SEQUENCE</scope>
</reference>